<accession>Q2QTC3</accession>
<evidence type="ECO:0000313" key="2">
    <source>
        <dbReference type="EMBL" id="ABA97815.1"/>
    </source>
</evidence>
<reference evidence="2" key="2">
    <citation type="submission" date="2005-04" db="EMBL/GenBank/DDBJ databases">
        <authorList>
            <person name="Buell C.R."/>
            <person name="Wing R.A."/>
            <person name="McCombie W.A."/>
            <person name="Ouyang S."/>
        </authorList>
    </citation>
    <scope>NUCLEOTIDE SEQUENCE</scope>
</reference>
<dbReference type="AlphaFoldDB" id="Q2QTC3"/>
<feature type="region of interest" description="Disordered" evidence="1">
    <location>
        <begin position="98"/>
        <end position="121"/>
    </location>
</feature>
<evidence type="ECO:0000256" key="1">
    <source>
        <dbReference type="SAM" id="MobiDB-lite"/>
    </source>
</evidence>
<reference evidence="2" key="3">
    <citation type="submission" date="2006-01" db="EMBL/GenBank/DDBJ databases">
        <authorList>
            <person name="Buell R."/>
        </authorList>
    </citation>
    <scope>NUCLEOTIDE SEQUENCE</scope>
</reference>
<proteinExistence type="predicted"/>
<reference evidence="2" key="1">
    <citation type="journal article" date="2005" name="BMC Biol.">
        <title>The sequence of rice chromosomes 11 and 12, rich in disease resistance genes and recent gene duplications.</title>
        <authorList>
            <consortium name="The rice chromosomes 11 and 12 sequencing consortia"/>
        </authorList>
    </citation>
    <scope>NUCLEOTIDE SEQUENCE [LARGE SCALE GENOMIC DNA]</scope>
</reference>
<organism evidence="2">
    <name type="scientific">Oryza sativa subsp. japonica</name>
    <name type="common">Rice</name>
    <dbReference type="NCBI Taxonomy" id="39947"/>
    <lineage>
        <taxon>Eukaryota</taxon>
        <taxon>Viridiplantae</taxon>
        <taxon>Streptophyta</taxon>
        <taxon>Embryophyta</taxon>
        <taxon>Tracheophyta</taxon>
        <taxon>Spermatophyta</taxon>
        <taxon>Magnoliopsida</taxon>
        <taxon>Liliopsida</taxon>
        <taxon>Poales</taxon>
        <taxon>Poaceae</taxon>
        <taxon>BOP clade</taxon>
        <taxon>Oryzoideae</taxon>
        <taxon>Oryzeae</taxon>
        <taxon>Oryzinae</taxon>
        <taxon>Oryza</taxon>
        <taxon>Oryza sativa</taxon>
    </lineage>
</organism>
<gene>
    <name evidence="2" type="ordered locus">LOC_Os12g20140</name>
</gene>
<dbReference type="EMBL" id="DP000011">
    <property type="protein sequence ID" value="ABA97815.1"/>
    <property type="molecule type" value="Genomic_DNA"/>
</dbReference>
<feature type="region of interest" description="Disordered" evidence="1">
    <location>
        <begin position="260"/>
        <end position="283"/>
    </location>
</feature>
<protein>
    <submittedName>
        <fullName evidence="2">Uncharacterized protein</fullName>
    </submittedName>
</protein>
<sequence>MSMPCGLSITDFNRRHSVEGIEKGRSTGWFHFLNPFCNKQDEIYSLSSFYSSGMTISIYNLWAGGKIKTVNEEKWLAGRFSRSPMHISKVKNKEFTYAHQQSKEQRKRGKNQGRQRIEKPRTNQRLTGVIQILQSREGEDEEACSTRQGRHWGDPILGQCDDRLALSTRIWYSNTDFSSYELPIDLRLDEINSDNKSRDIFISVVSPCILSTGRRCPSTISDSNQPIVYAQALLPYREIAPTIIGFSAAMEDIENVAADMGDEPTNVTNEDEDASNIPEDKSSKANKNHISFYSSATNSSTDTSSIGKFSLNSPSFILINTINSNI</sequence>
<name>Q2QTC3_ORYSJ</name>